<reference evidence="1" key="2">
    <citation type="journal article" date="2015" name="Fish Shellfish Immunol.">
        <title>Early steps in the European eel (Anguilla anguilla)-Vibrio vulnificus interaction in the gills: Role of the RtxA13 toxin.</title>
        <authorList>
            <person name="Callol A."/>
            <person name="Pajuelo D."/>
            <person name="Ebbesson L."/>
            <person name="Teles M."/>
            <person name="MacKenzie S."/>
            <person name="Amaro C."/>
        </authorList>
    </citation>
    <scope>NUCLEOTIDE SEQUENCE</scope>
</reference>
<protein>
    <submittedName>
        <fullName evidence="1">Uncharacterized protein</fullName>
    </submittedName>
</protein>
<reference evidence="1" key="1">
    <citation type="submission" date="2014-11" db="EMBL/GenBank/DDBJ databases">
        <authorList>
            <person name="Amaro Gonzalez C."/>
        </authorList>
    </citation>
    <scope>NUCLEOTIDE SEQUENCE</scope>
</reference>
<evidence type="ECO:0000313" key="1">
    <source>
        <dbReference type="EMBL" id="JAH77509.1"/>
    </source>
</evidence>
<proteinExistence type="predicted"/>
<sequence length="30" mass="3468">MCFLYTRGRCSMLLADHQNSVIKTDLHRGT</sequence>
<dbReference type="AlphaFoldDB" id="A0A0E9VHA1"/>
<accession>A0A0E9VHA1</accession>
<organism evidence="1">
    <name type="scientific">Anguilla anguilla</name>
    <name type="common">European freshwater eel</name>
    <name type="synonym">Muraena anguilla</name>
    <dbReference type="NCBI Taxonomy" id="7936"/>
    <lineage>
        <taxon>Eukaryota</taxon>
        <taxon>Metazoa</taxon>
        <taxon>Chordata</taxon>
        <taxon>Craniata</taxon>
        <taxon>Vertebrata</taxon>
        <taxon>Euteleostomi</taxon>
        <taxon>Actinopterygii</taxon>
        <taxon>Neopterygii</taxon>
        <taxon>Teleostei</taxon>
        <taxon>Anguilliformes</taxon>
        <taxon>Anguillidae</taxon>
        <taxon>Anguilla</taxon>
    </lineage>
</organism>
<dbReference type="EMBL" id="GBXM01031068">
    <property type="protein sequence ID" value="JAH77509.1"/>
    <property type="molecule type" value="Transcribed_RNA"/>
</dbReference>
<name>A0A0E9VHA1_ANGAN</name>